<evidence type="ECO:0000313" key="6">
    <source>
        <dbReference type="EMBL" id="OAQ59485.1"/>
    </source>
</evidence>
<dbReference type="EMBL" id="LSBJ02000011">
    <property type="protein sequence ID" value="OAQ59485.1"/>
    <property type="molecule type" value="Genomic_DNA"/>
</dbReference>
<dbReference type="PANTHER" id="PTHR24178">
    <property type="entry name" value="MOLTING PROTEIN MLT-4"/>
    <property type="match status" value="1"/>
</dbReference>
<evidence type="ECO:0000259" key="5">
    <source>
        <dbReference type="PROSITE" id="PS50132"/>
    </source>
</evidence>
<reference evidence="6 7" key="1">
    <citation type="journal article" date="2016" name="PLoS Pathog.">
        <title>Biosynthesis of antibiotic leucinostatins in bio-control fungus Purpureocillium lilacinum and their inhibition on phytophthora revealed by genome mining.</title>
        <authorList>
            <person name="Wang G."/>
            <person name="Liu Z."/>
            <person name="Lin R."/>
            <person name="Li E."/>
            <person name="Mao Z."/>
            <person name="Ling J."/>
            <person name="Yang Y."/>
            <person name="Yin W.B."/>
            <person name="Xie B."/>
        </authorList>
    </citation>
    <scope>NUCLEOTIDE SEQUENCE [LARGE SCALE GENOMIC DNA]</scope>
    <source>
        <strain evidence="6">170</strain>
    </source>
</reference>
<dbReference type="SUPFAM" id="SSF48403">
    <property type="entry name" value="Ankyrin repeat"/>
    <property type="match status" value="1"/>
</dbReference>
<dbReference type="InterPro" id="IPR036770">
    <property type="entry name" value="Ankyrin_rpt-contain_sf"/>
</dbReference>
<dbReference type="STRING" id="1380566.A0A179F205"/>
<accession>A0A179F205</accession>
<dbReference type="PROSITE" id="PS50132">
    <property type="entry name" value="RGS"/>
    <property type="match status" value="1"/>
</dbReference>
<evidence type="ECO:0000256" key="2">
    <source>
        <dbReference type="ARBA" id="ARBA00023043"/>
    </source>
</evidence>
<dbReference type="Pfam" id="PF00615">
    <property type="entry name" value="RGS"/>
    <property type="match status" value="1"/>
</dbReference>
<dbReference type="Gene3D" id="1.10.167.10">
    <property type="entry name" value="Regulator of G-protein Signalling 4, domain 2"/>
    <property type="match status" value="1"/>
</dbReference>
<feature type="repeat" description="ANK" evidence="3">
    <location>
        <begin position="641"/>
        <end position="673"/>
    </location>
</feature>
<dbReference type="SUPFAM" id="SSF48097">
    <property type="entry name" value="Regulator of G-protein signaling, RGS"/>
    <property type="match status" value="1"/>
</dbReference>
<gene>
    <name evidence="6" type="ORF">VFPPC_14782</name>
</gene>
<feature type="repeat" description="ANK" evidence="3">
    <location>
        <begin position="674"/>
        <end position="706"/>
    </location>
</feature>
<keyword evidence="7" id="KW-1185">Reference proteome</keyword>
<feature type="domain" description="RGS" evidence="5">
    <location>
        <begin position="419"/>
        <end position="539"/>
    </location>
</feature>
<sequence>MDKLRRDDVTADFFGPNDEVASAPPGRVAIAKDNARLFVGNVINNHAEPSRHDTFAIDSERSSLMTTSGLDPITLTAKVFEAATPVASALRSCQKQAARFKIAALSIALLHTECAAIRTTLIQIKSLLSRDGQKPLTIEAERIILEDYYGVLEFSWLLFNVILKHLRNLGLTQLEGVSKDDFTAKMEKLWEYREMDGIIQVLGRQARAVDLFHMALQSETEQEISTIMKSPEAKQVIASISGDTISLHESFCAAPDGASGMETASVTGGRERNFNQILKCTALYQRASMAARQDLLFQHHRLSYNVSTGEAAPSHTESTSDPRMRPTVPISVYKDKTEADSPVEPSRWKMAFDQTTPANESLDHYKVAKRPPTLFEILSRRTTKPYSLIEFYVYMRDVQLSVDYLDFWLDVEQHLALCRHYVREFRRSVAVSKADSIDSYERITVQSADDNGKTHAGSDVASEPNSTVARQDIRASAEKILYTFLLPGAEREIILPSSITQAVTTTIEEDGRDDPEVFDAAKDYVFHAMERDAFPGFVNLSKPLFRIFRRSGTLGSLVNRLSAVSPEPQAVQSLHDEGLRPLRGNIQPIQGQIPTNTTSTIRRKRRGKVNNAYVVKGHGCNGVVRLLLEKGISVDAKDEWLGRTPLSWAAGNGHVAVVKQLLEKGAIVDTKDKTGQTPLWLAAGNGHEAVVRMLIGNGAAVDAKDEWFGGRTPLSWAARNGHEVVVRMLIEKGAAVDVEDENGWAALRWAATIEHETVARLLIEKSAVGLGNHSSEVNILSRRQ</sequence>
<dbReference type="InterPro" id="IPR044926">
    <property type="entry name" value="RGS_subdomain_2"/>
</dbReference>
<dbReference type="InterPro" id="IPR002110">
    <property type="entry name" value="Ankyrin_rpt"/>
</dbReference>
<comment type="caution">
    <text evidence="6">The sequence shown here is derived from an EMBL/GenBank/DDBJ whole genome shotgun (WGS) entry which is preliminary data.</text>
</comment>
<feature type="region of interest" description="Disordered" evidence="4">
    <location>
        <begin position="308"/>
        <end position="327"/>
    </location>
</feature>
<dbReference type="PANTHER" id="PTHR24178:SF41">
    <property type="entry name" value="ANKYRIN-2 ISOFORM X1"/>
    <property type="match status" value="1"/>
</dbReference>
<dbReference type="OrthoDB" id="5584247at2759"/>
<protein>
    <submittedName>
        <fullName evidence="6">RGS domain-containing protein (Rax1)</fullName>
    </submittedName>
</protein>
<organism evidence="6 7">
    <name type="scientific">Pochonia chlamydosporia 170</name>
    <dbReference type="NCBI Taxonomy" id="1380566"/>
    <lineage>
        <taxon>Eukaryota</taxon>
        <taxon>Fungi</taxon>
        <taxon>Dikarya</taxon>
        <taxon>Ascomycota</taxon>
        <taxon>Pezizomycotina</taxon>
        <taxon>Sordariomycetes</taxon>
        <taxon>Hypocreomycetidae</taxon>
        <taxon>Hypocreales</taxon>
        <taxon>Clavicipitaceae</taxon>
        <taxon>Pochonia</taxon>
    </lineage>
</organism>
<dbReference type="SMART" id="SM00315">
    <property type="entry name" value="RGS"/>
    <property type="match status" value="1"/>
</dbReference>
<feature type="repeat" description="ANK" evidence="3">
    <location>
        <begin position="709"/>
        <end position="741"/>
    </location>
</feature>
<dbReference type="Gene3D" id="1.25.40.20">
    <property type="entry name" value="Ankyrin repeat-containing domain"/>
    <property type="match status" value="2"/>
</dbReference>
<evidence type="ECO:0000313" key="7">
    <source>
        <dbReference type="Proteomes" id="UP000078397"/>
    </source>
</evidence>
<dbReference type="RefSeq" id="XP_018137509.1">
    <property type="nucleotide sequence ID" value="XM_018292550.1"/>
</dbReference>
<dbReference type="PROSITE" id="PS50297">
    <property type="entry name" value="ANK_REP_REGION"/>
    <property type="match status" value="3"/>
</dbReference>
<evidence type="ECO:0000256" key="3">
    <source>
        <dbReference type="PROSITE-ProRule" id="PRU00023"/>
    </source>
</evidence>
<dbReference type="AlphaFoldDB" id="A0A179F205"/>
<dbReference type="InterPro" id="IPR036305">
    <property type="entry name" value="RGS_sf"/>
</dbReference>
<dbReference type="GeneID" id="28856544"/>
<evidence type="ECO:0000256" key="4">
    <source>
        <dbReference type="SAM" id="MobiDB-lite"/>
    </source>
</evidence>
<dbReference type="InterPro" id="IPR016137">
    <property type="entry name" value="RGS"/>
</dbReference>
<keyword evidence="2 3" id="KW-0040">ANK repeat</keyword>
<dbReference type="SMART" id="SM00248">
    <property type="entry name" value="ANK"/>
    <property type="match status" value="5"/>
</dbReference>
<dbReference type="Proteomes" id="UP000078397">
    <property type="component" value="Unassembled WGS sequence"/>
</dbReference>
<name>A0A179F205_METCM</name>
<keyword evidence="1" id="KW-0677">Repeat</keyword>
<evidence type="ECO:0000256" key="1">
    <source>
        <dbReference type="ARBA" id="ARBA00022737"/>
    </source>
</evidence>
<dbReference type="KEGG" id="pchm:VFPPC_14782"/>
<dbReference type="Pfam" id="PF12796">
    <property type="entry name" value="Ank_2"/>
    <property type="match status" value="1"/>
</dbReference>
<dbReference type="PROSITE" id="PS50088">
    <property type="entry name" value="ANK_REPEAT"/>
    <property type="match status" value="3"/>
</dbReference>
<dbReference type="Pfam" id="PF00023">
    <property type="entry name" value="Ank"/>
    <property type="match status" value="1"/>
</dbReference>
<dbReference type="PRINTS" id="PR01415">
    <property type="entry name" value="ANKYRIN"/>
</dbReference>
<proteinExistence type="predicted"/>